<evidence type="ECO:0000313" key="2">
    <source>
        <dbReference type="Proteomes" id="UP001152795"/>
    </source>
</evidence>
<keyword evidence="2" id="KW-1185">Reference proteome</keyword>
<dbReference type="OrthoDB" id="6147018at2759"/>
<organism evidence="1 2">
    <name type="scientific">Paramuricea clavata</name>
    <name type="common">Red gorgonian</name>
    <name type="synonym">Violescent sea-whip</name>
    <dbReference type="NCBI Taxonomy" id="317549"/>
    <lineage>
        <taxon>Eukaryota</taxon>
        <taxon>Metazoa</taxon>
        <taxon>Cnidaria</taxon>
        <taxon>Anthozoa</taxon>
        <taxon>Octocorallia</taxon>
        <taxon>Malacalcyonacea</taxon>
        <taxon>Plexauridae</taxon>
        <taxon>Paramuricea</taxon>
    </lineage>
</organism>
<dbReference type="AlphaFoldDB" id="A0A6S7ID92"/>
<dbReference type="Proteomes" id="UP001152795">
    <property type="component" value="Unassembled WGS sequence"/>
</dbReference>
<proteinExistence type="predicted"/>
<reference evidence="1" key="1">
    <citation type="submission" date="2020-04" db="EMBL/GenBank/DDBJ databases">
        <authorList>
            <person name="Alioto T."/>
            <person name="Alioto T."/>
            <person name="Gomez Garrido J."/>
        </authorList>
    </citation>
    <scope>NUCLEOTIDE SEQUENCE</scope>
    <source>
        <strain evidence="1">A484AB</strain>
    </source>
</reference>
<dbReference type="PANTHER" id="PTHR46791:SF13">
    <property type="entry name" value="CLR5 DOMAIN-CONTAINING PROTEIN"/>
    <property type="match status" value="1"/>
</dbReference>
<comment type="caution">
    <text evidence="1">The sequence shown here is derived from an EMBL/GenBank/DDBJ whole genome shotgun (WGS) entry which is preliminary data.</text>
</comment>
<evidence type="ECO:0000313" key="1">
    <source>
        <dbReference type="EMBL" id="CAB4001628.1"/>
    </source>
</evidence>
<name>A0A6S7ID92_PARCT</name>
<accession>A0A6S7ID92</accession>
<protein>
    <submittedName>
        <fullName evidence="1">Uncharacterized protein</fullName>
    </submittedName>
</protein>
<dbReference type="PANTHER" id="PTHR46791">
    <property type="entry name" value="EXPRESSED PROTEIN"/>
    <property type="match status" value="1"/>
</dbReference>
<gene>
    <name evidence="1" type="ORF">PACLA_8A016300</name>
</gene>
<dbReference type="EMBL" id="CACRXK020004139">
    <property type="protein sequence ID" value="CAB4001628.1"/>
    <property type="molecule type" value="Genomic_DNA"/>
</dbReference>
<sequence length="194" mass="22194">MAFVYLVFFALICSATAVMPNYSPAIQADGLSRDEMIEKYFYLGLSNAEILGFIDFRDVGLFDDDDVIQRECIKFCFMEIIQIELHKVARNWNIHRIRPSNNAESPPGRPDVLYFNPETLGSQDYLIPVDIDEREIAEEMCCTQPSPRGCSDEFNALAEMIMEDEGLQMPTNANEGKNLYISLLRLIEETENDE</sequence>